<gene>
    <name evidence="3" type="ORF">TrRE_jg13199</name>
</gene>
<evidence type="ECO:0000256" key="2">
    <source>
        <dbReference type="SAM" id="SignalP"/>
    </source>
</evidence>
<keyword evidence="4" id="KW-1185">Reference proteome</keyword>
<feature type="compositionally biased region" description="Basic and acidic residues" evidence="1">
    <location>
        <begin position="55"/>
        <end position="64"/>
    </location>
</feature>
<feature type="region of interest" description="Disordered" evidence="1">
    <location>
        <begin position="45"/>
        <end position="83"/>
    </location>
</feature>
<reference evidence="3" key="1">
    <citation type="submission" date="2022-07" db="EMBL/GenBank/DDBJ databases">
        <title>Genome analysis of Parmales, a sister group of diatoms, reveals the evolutionary specialization of diatoms from phago-mixotrophs to photoautotrophs.</title>
        <authorList>
            <person name="Ban H."/>
            <person name="Sato S."/>
            <person name="Yoshikawa S."/>
            <person name="Kazumasa Y."/>
            <person name="Nakamura Y."/>
            <person name="Ichinomiya M."/>
            <person name="Saitoh K."/>
            <person name="Sato N."/>
            <person name="Blanc-Mathieu R."/>
            <person name="Endo H."/>
            <person name="Kuwata A."/>
            <person name="Ogata H."/>
        </authorList>
    </citation>
    <scope>NUCLEOTIDE SEQUENCE</scope>
</reference>
<organism evidence="3 4">
    <name type="scientific">Triparma retinervis</name>
    <dbReference type="NCBI Taxonomy" id="2557542"/>
    <lineage>
        <taxon>Eukaryota</taxon>
        <taxon>Sar</taxon>
        <taxon>Stramenopiles</taxon>
        <taxon>Ochrophyta</taxon>
        <taxon>Bolidophyceae</taxon>
        <taxon>Parmales</taxon>
        <taxon>Triparmaceae</taxon>
        <taxon>Triparma</taxon>
    </lineage>
</organism>
<proteinExistence type="predicted"/>
<feature type="signal peptide" evidence="2">
    <location>
        <begin position="1"/>
        <end position="17"/>
    </location>
</feature>
<evidence type="ECO:0000313" key="3">
    <source>
        <dbReference type="EMBL" id="GMH54590.1"/>
    </source>
</evidence>
<keyword evidence="2" id="KW-0732">Signal</keyword>
<protein>
    <submittedName>
        <fullName evidence="3">Uncharacterized protein</fullName>
    </submittedName>
</protein>
<dbReference type="Proteomes" id="UP001165082">
    <property type="component" value="Unassembled WGS sequence"/>
</dbReference>
<comment type="caution">
    <text evidence="3">The sequence shown here is derived from an EMBL/GenBank/DDBJ whole genome shotgun (WGS) entry which is preliminary data.</text>
</comment>
<evidence type="ECO:0000313" key="4">
    <source>
        <dbReference type="Proteomes" id="UP001165082"/>
    </source>
</evidence>
<sequence length="540" mass="60775">MKLVIPFLIFAVSGTSGFNVVPITKRYDSKLMGVSKRARKKANLELQTAGAPPKRPGDEDREKLTSGLPTSPPPASPNSAQATQEVLVDEETGLRMISEGRAVMDVLTKQPVKLSDRGDEYRMAEFSPGVAPEVRDKHRIPRSSLTVDAMVSGLSDVLPSPVEDPCNDAALDFVVANRDWMGMEMKRCLTGMKLKAQSEGKMEEAKRLKELRDAYLILENKISAPFRQMVLNAEVSIGPNFANLDIRSYAGTAPYEVCATWVVLQGMRSVWEKKARDSSYYDNTVRSPKNTMEYLTKGDPNRFNADSERKFYGYDETAKMTAWAQKMAGAFGEDEELLKVITPEMRFVDRGMLISGGTELRKAAYEFAEEEGITVEGLREGVRRLVRQLENMQPDPYGKFTRIVNDLSRALEVGTEEEESVYKEHLYSVRKEGPGWFQTYKMKENDFSMLRFLDNEVDVKEGGLGPMDEVLKQLGFGGVVDKLGGKKDARPEELGWIENMDDPEAKGLYERRMEEQEREVVVEFEEEGEEAVMVPQDVVD</sequence>
<dbReference type="OrthoDB" id="38437at2759"/>
<accession>A0A9W7DUC9</accession>
<name>A0A9W7DUC9_9STRA</name>
<dbReference type="EMBL" id="BRXZ01000809">
    <property type="protein sequence ID" value="GMH54590.1"/>
    <property type="molecule type" value="Genomic_DNA"/>
</dbReference>
<evidence type="ECO:0000256" key="1">
    <source>
        <dbReference type="SAM" id="MobiDB-lite"/>
    </source>
</evidence>
<dbReference type="AlphaFoldDB" id="A0A9W7DUC9"/>
<feature type="chain" id="PRO_5040973785" evidence="2">
    <location>
        <begin position="18"/>
        <end position="540"/>
    </location>
</feature>